<evidence type="ECO:0000313" key="2">
    <source>
        <dbReference type="Proteomes" id="UP000199308"/>
    </source>
</evidence>
<protein>
    <recommendedName>
        <fullName evidence="3">Tetratricopeptide repeat-containing protein</fullName>
    </recommendedName>
</protein>
<name>A0A1I0EL13_THASX</name>
<dbReference type="Gene3D" id="1.25.40.10">
    <property type="entry name" value="Tetratricopeptide repeat domain"/>
    <property type="match status" value="2"/>
</dbReference>
<organism evidence="1 2">
    <name type="scientific">Thalassotalea agarivorans</name>
    <name type="common">Thalassomonas agarivorans</name>
    <dbReference type="NCBI Taxonomy" id="349064"/>
    <lineage>
        <taxon>Bacteria</taxon>
        <taxon>Pseudomonadati</taxon>
        <taxon>Pseudomonadota</taxon>
        <taxon>Gammaproteobacteria</taxon>
        <taxon>Alteromonadales</taxon>
        <taxon>Colwelliaceae</taxon>
        <taxon>Thalassotalea</taxon>
    </lineage>
</organism>
<gene>
    <name evidence="1" type="ORF">SAMN05660429_01837</name>
</gene>
<dbReference type="Proteomes" id="UP000199308">
    <property type="component" value="Unassembled WGS sequence"/>
</dbReference>
<evidence type="ECO:0000313" key="1">
    <source>
        <dbReference type="EMBL" id="SET45945.1"/>
    </source>
</evidence>
<dbReference type="EMBL" id="FOHK01000008">
    <property type="protein sequence ID" value="SET45945.1"/>
    <property type="molecule type" value="Genomic_DNA"/>
</dbReference>
<keyword evidence="2" id="KW-1185">Reference proteome</keyword>
<dbReference type="InterPro" id="IPR011990">
    <property type="entry name" value="TPR-like_helical_dom_sf"/>
</dbReference>
<dbReference type="AlphaFoldDB" id="A0A1I0EL13"/>
<reference evidence="1 2" key="1">
    <citation type="submission" date="2016-10" db="EMBL/GenBank/DDBJ databases">
        <authorList>
            <person name="de Groot N.N."/>
        </authorList>
    </citation>
    <scope>NUCLEOTIDE SEQUENCE [LARGE SCALE GENOMIC DNA]</scope>
    <source>
        <strain evidence="1 2">DSM 19706</strain>
    </source>
</reference>
<accession>A0A1I0EL13</accession>
<evidence type="ECO:0008006" key="3">
    <source>
        <dbReference type="Google" id="ProtNLM"/>
    </source>
</evidence>
<proteinExistence type="predicted"/>
<sequence length="451" mass="51067">MGNMMKTIKHIVVFATMASLLYTLPVLLTSQLSQPIFAAKAEQVKKKKNSRSVKVPAMRNRVYTQLARAQSLADAGDKPAGFEVLKQVESRINQLNAYERAMLWNFYGFMYYGDDDITNAIASFEKVVAEDAIPDSLYNATLYSLAQLAMQQQDYDKTLDFLTRWQTSINKPLKPMQQVLFAQAHYQNKNYLKASDYVNLAVAQSEEAGELPKENWLILQRAAFYELKQPHKVTEVMEKLVRLYEKPQYWVQLAGMYGETEQEDKQLAVMETAYQAGYLTKQSQLVGLAQLYMFHDVPYKAAALLKTSMASGSVVSNEKHLALTAQAYIAAKEEQKAIAPLKQATALAKHGKYDAMLAQTYLNMEQWQHAINFAGSALTKGQLDREGDMHLVDGMARFNLAQYDQAIVAFEQAKAFDGSEKMATQWTKYVLREKQHQLQLAMMLDSDSQGE</sequence>
<dbReference type="STRING" id="349064.SAMN05660429_01837"/>
<dbReference type="SUPFAM" id="SSF48452">
    <property type="entry name" value="TPR-like"/>
    <property type="match status" value="2"/>
</dbReference>